<dbReference type="InterPro" id="IPR035979">
    <property type="entry name" value="RBD_domain_sf"/>
</dbReference>
<dbReference type="GO" id="GO:0005634">
    <property type="term" value="C:nucleus"/>
    <property type="evidence" value="ECO:0007669"/>
    <property type="project" value="TreeGrafter"/>
</dbReference>
<evidence type="ECO:0000259" key="4">
    <source>
        <dbReference type="PROSITE" id="PS50102"/>
    </source>
</evidence>
<dbReference type="OrthoDB" id="439808at2759"/>
<dbReference type="Pfam" id="PF00076">
    <property type="entry name" value="RRM_1"/>
    <property type="match status" value="2"/>
</dbReference>
<dbReference type="Gene3D" id="3.30.70.330">
    <property type="match status" value="2"/>
</dbReference>
<feature type="region of interest" description="Disordered" evidence="3">
    <location>
        <begin position="243"/>
        <end position="349"/>
    </location>
</feature>
<protein>
    <recommendedName>
        <fullName evidence="4">RRM domain-containing protein</fullName>
    </recommendedName>
</protein>
<evidence type="ECO:0000256" key="3">
    <source>
        <dbReference type="SAM" id="MobiDB-lite"/>
    </source>
</evidence>
<evidence type="ECO:0000313" key="5">
    <source>
        <dbReference type="EMBL" id="ODQ46644.1"/>
    </source>
</evidence>
<dbReference type="RefSeq" id="XP_019017757.1">
    <property type="nucleotide sequence ID" value="XM_019163326.1"/>
</dbReference>
<dbReference type="PANTHER" id="PTHR23003">
    <property type="entry name" value="RNA RECOGNITION MOTIF RRM DOMAIN CONTAINING PROTEIN"/>
    <property type="match status" value="1"/>
</dbReference>
<dbReference type="SUPFAM" id="SSF54928">
    <property type="entry name" value="RNA-binding domain, RBD"/>
    <property type="match status" value="2"/>
</dbReference>
<dbReference type="AlphaFoldDB" id="A0A1E3NKH6"/>
<proteinExistence type="predicted"/>
<gene>
    <name evidence="5" type="ORF">PICMEDRAFT_58903</name>
</gene>
<feature type="domain" description="RRM" evidence="4">
    <location>
        <begin position="352"/>
        <end position="442"/>
    </location>
</feature>
<feature type="region of interest" description="Disordered" evidence="3">
    <location>
        <begin position="1"/>
        <end position="97"/>
    </location>
</feature>
<dbReference type="PROSITE" id="PS50102">
    <property type="entry name" value="RRM"/>
    <property type="match status" value="2"/>
</dbReference>
<feature type="domain" description="RRM" evidence="4">
    <location>
        <begin position="100"/>
        <end position="185"/>
    </location>
</feature>
<keyword evidence="1 2" id="KW-0694">RNA-binding</keyword>
<dbReference type="InterPro" id="IPR000504">
    <property type="entry name" value="RRM_dom"/>
</dbReference>
<dbReference type="SMART" id="SM00360">
    <property type="entry name" value="RRM"/>
    <property type="match status" value="2"/>
</dbReference>
<dbReference type="GO" id="GO:0003729">
    <property type="term" value="F:mRNA binding"/>
    <property type="evidence" value="ECO:0007669"/>
    <property type="project" value="TreeGrafter"/>
</dbReference>
<sequence>MTVDINSTPNREDVADASAAASAALAAADAAEAAADSGAASETATEDLKQRSKQDAAAAAPAAQEEAGEDSNGNDHADDSPDDSPDNDEYTEERQDIIPDRIFVGNLPYEVTENDVRNLTPEFEVVSVEIPRKNFFNRSLNKIVLQSKGYGFITYTNAEDAKNAIDSIVGKSISGREIYAKYALPQNKNRFRNLNNNNQNQFPGNFKKGFYGMPNNYNPHFNLRNGGAPPNFYYPPPPPPANGSFYAAPPPPPQSIQSANGNSPSYFKPNPQAAAFFPNLNNRNIKPFYPTPIPLNGQPQPQSQQQSQQQQQQQHTLQQQQQQQQLRGFNPHYPRSKEEKQRKLEKGVPSTTTIFVGNLDRNVTVDDLRDFMKELSPQWVKVPRKTLPNDVYKMLKANGVQIQNKGIAFVRFDNEENQKQAIESFNGKDWNGKKLNVTVAINSNDEGSTTATSATAATTSNDNDNDNEAVEGQDQDQDQDQDQAEAEAEDGGKLGDSQSVDIEIEGEPSQVEEAASEIVETVVEEAEDDDDDVEIEVAVSEPVAQ</sequence>
<evidence type="ECO:0000313" key="6">
    <source>
        <dbReference type="Proteomes" id="UP000094455"/>
    </source>
</evidence>
<dbReference type="CDD" id="cd00590">
    <property type="entry name" value="RRM_SF"/>
    <property type="match status" value="1"/>
</dbReference>
<dbReference type="EMBL" id="KV454003">
    <property type="protein sequence ID" value="ODQ46644.1"/>
    <property type="molecule type" value="Genomic_DNA"/>
</dbReference>
<feature type="compositionally biased region" description="Low complexity" evidence="3">
    <location>
        <begin position="448"/>
        <end position="462"/>
    </location>
</feature>
<feature type="compositionally biased region" description="Acidic residues" evidence="3">
    <location>
        <begin position="463"/>
        <end position="489"/>
    </location>
</feature>
<dbReference type="Proteomes" id="UP000094455">
    <property type="component" value="Unassembled WGS sequence"/>
</dbReference>
<feature type="compositionally biased region" description="Low complexity" evidence="3">
    <location>
        <begin position="56"/>
        <end position="65"/>
    </location>
</feature>
<feature type="compositionally biased region" description="Low complexity" evidence="3">
    <location>
        <begin position="298"/>
        <end position="326"/>
    </location>
</feature>
<feature type="region of interest" description="Disordered" evidence="3">
    <location>
        <begin position="445"/>
        <end position="515"/>
    </location>
</feature>
<evidence type="ECO:0000256" key="1">
    <source>
        <dbReference type="ARBA" id="ARBA00022884"/>
    </source>
</evidence>
<dbReference type="InterPro" id="IPR012677">
    <property type="entry name" value="Nucleotide-bd_a/b_plait_sf"/>
</dbReference>
<feature type="compositionally biased region" description="Acidic residues" evidence="3">
    <location>
        <begin position="80"/>
        <end position="91"/>
    </location>
</feature>
<dbReference type="InterPro" id="IPR050374">
    <property type="entry name" value="RRT5_SRSF_SR"/>
</dbReference>
<feature type="compositionally biased region" description="Basic and acidic residues" evidence="3">
    <location>
        <begin position="335"/>
        <end position="346"/>
    </location>
</feature>
<evidence type="ECO:0000256" key="2">
    <source>
        <dbReference type="PROSITE-ProRule" id="PRU00176"/>
    </source>
</evidence>
<dbReference type="GeneID" id="30180013"/>
<feature type="compositionally biased region" description="Polar residues" evidence="3">
    <location>
        <begin position="255"/>
        <end position="265"/>
    </location>
</feature>
<accession>A0A1E3NKH6</accession>
<keyword evidence="6" id="KW-1185">Reference proteome</keyword>
<feature type="compositionally biased region" description="Low complexity" evidence="3">
    <location>
        <begin position="16"/>
        <end position="43"/>
    </location>
</feature>
<name>A0A1E3NKH6_9ASCO</name>
<dbReference type="GO" id="GO:0005737">
    <property type="term" value="C:cytoplasm"/>
    <property type="evidence" value="ECO:0007669"/>
    <property type="project" value="TreeGrafter"/>
</dbReference>
<organism evidence="5 6">
    <name type="scientific">Pichia membranifaciens NRRL Y-2026</name>
    <dbReference type="NCBI Taxonomy" id="763406"/>
    <lineage>
        <taxon>Eukaryota</taxon>
        <taxon>Fungi</taxon>
        <taxon>Dikarya</taxon>
        <taxon>Ascomycota</taxon>
        <taxon>Saccharomycotina</taxon>
        <taxon>Pichiomycetes</taxon>
        <taxon>Pichiales</taxon>
        <taxon>Pichiaceae</taxon>
        <taxon>Pichia</taxon>
    </lineage>
</organism>
<reference evidence="5 6" key="1">
    <citation type="journal article" date="2016" name="Proc. Natl. Acad. Sci. U.S.A.">
        <title>Comparative genomics of biotechnologically important yeasts.</title>
        <authorList>
            <person name="Riley R."/>
            <person name="Haridas S."/>
            <person name="Wolfe K.H."/>
            <person name="Lopes M.R."/>
            <person name="Hittinger C.T."/>
            <person name="Goeker M."/>
            <person name="Salamov A.A."/>
            <person name="Wisecaver J.H."/>
            <person name="Long T.M."/>
            <person name="Calvey C.H."/>
            <person name="Aerts A.L."/>
            <person name="Barry K.W."/>
            <person name="Choi C."/>
            <person name="Clum A."/>
            <person name="Coughlan A.Y."/>
            <person name="Deshpande S."/>
            <person name="Douglass A.P."/>
            <person name="Hanson S.J."/>
            <person name="Klenk H.-P."/>
            <person name="LaButti K.M."/>
            <person name="Lapidus A."/>
            <person name="Lindquist E.A."/>
            <person name="Lipzen A.M."/>
            <person name="Meier-Kolthoff J.P."/>
            <person name="Ohm R.A."/>
            <person name="Otillar R.P."/>
            <person name="Pangilinan J.L."/>
            <person name="Peng Y."/>
            <person name="Rokas A."/>
            <person name="Rosa C.A."/>
            <person name="Scheuner C."/>
            <person name="Sibirny A.A."/>
            <person name="Slot J.C."/>
            <person name="Stielow J.B."/>
            <person name="Sun H."/>
            <person name="Kurtzman C.P."/>
            <person name="Blackwell M."/>
            <person name="Grigoriev I.V."/>
            <person name="Jeffries T.W."/>
        </authorList>
    </citation>
    <scope>NUCLEOTIDE SEQUENCE [LARGE SCALE GENOMIC DNA]</scope>
    <source>
        <strain evidence="5 6">NRRL Y-2026</strain>
    </source>
</reference>